<accession>A0A1S7TQK0</accession>
<comment type="caution">
    <text evidence="1">The sequence shown here is derived from an EMBL/GenBank/DDBJ whole genome shotgun (WGS) entry which is preliminary data.</text>
</comment>
<proteinExistence type="predicted"/>
<dbReference type="EMBL" id="FCNP01000022">
    <property type="protein sequence ID" value="CVI56872.1"/>
    <property type="molecule type" value="Genomic_DNA"/>
</dbReference>
<reference evidence="1" key="1">
    <citation type="submission" date="2016-01" db="EMBL/GenBank/DDBJ databases">
        <authorList>
            <person name="Regsiter A."/>
            <person name="william w."/>
        </authorList>
    </citation>
    <scope>NUCLEOTIDE SEQUENCE</scope>
    <source>
        <strain evidence="1">NCPPB 1641</strain>
    </source>
</reference>
<gene>
    <name evidence="1" type="ORF">AGR7A_Cc290633</name>
</gene>
<evidence type="ECO:0000313" key="1">
    <source>
        <dbReference type="EMBL" id="CVI56872.1"/>
    </source>
</evidence>
<sequence>MKMSLKYPNRIVSRALQKNLGGADVEYGMRAGANRMFDLTD</sequence>
<evidence type="ECO:0000313" key="2">
    <source>
        <dbReference type="Proteomes" id="UP000192140"/>
    </source>
</evidence>
<dbReference type="AlphaFoldDB" id="A0A1S7TQK0"/>
<dbReference type="Proteomes" id="UP000192140">
    <property type="component" value="Unassembled WGS sequence"/>
</dbReference>
<protein>
    <submittedName>
        <fullName evidence="1">Uncharacterized protein</fullName>
    </submittedName>
</protein>
<keyword evidence="2" id="KW-1185">Reference proteome</keyword>
<name>A0A1S7TQK0_9HYPH</name>
<organism evidence="1 2">
    <name type="scientific">Agrobacterium deltaense NCPPB 1641</name>
    <dbReference type="NCBI Taxonomy" id="1183425"/>
    <lineage>
        <taxon>Bacteria</taxon>
        <taxon>Pseudomonadati</taxon>
        <taxon>Pseudomonadota</taxon>
        <taxon>Alphaproteobacteria</taxon>
        <taxon>Hyphomicrobiales</taxon>
        <taxon>Rhizobiaceae</taxon>
        <taxon>Rhizobium/Agrobacterium group</taxon>
        <taxon>Agrobacterium</taxon>
    </lineage>
</organism>